<reference evidence="2" key="1">
    <citation type="submission" date="2018-06" db="EMBL/GenBank/DDBJ databases">
        <authorList>
            <person name="Ashton P.M."/>
            <person name="Dallman T."/>
            <person name="Nair S."/>
            <person name="De Pinna E."/>
            <person name="Peters T."/>
            <person name="Grant K."/>
        </authorList>
    </citation>
    <scope>NUCLEOTIDE SEQUENCE [LARGE SCALE GENOMIC DNA]</scope>
    <source>
        <strain evidence="2">160804</strain>
    </source>
</reference>
<accession>A0A5U9VPM8</accession>
<sequence length="75" mass="8703">MYSLNGKKVMTDFFKHIYGLLLEGNGTVLIILFLGVLCFWWYLLILTLTIIRVVSVVAGLLRKFIISNRNKKINR</sequence>
<feature type="transmembrane region" description="Helical" evidence="1">
    <location>
        <begin position="49"/>
        <end position="66"/>
    </location>
</feature>
<name>A0A5U9VPM8_SALNE</name>
<dbReference type="AlphaFoldDB" id="A0A5U9VPM8"/>
<protein>
    <submittedName>
        <fullName evidence="2">Uncharacterized protein</fullName>
    </submittedName>
</protein>
<keyword evidence="1" id="KW-0812">Transmembrane</keyword>
<feature type="transmembrane region" description="Helical" evidence="1">
    <location>
        <begin position="20"/>
        <end position="43"/>
    </location>
</feature>
<gene>
    <name evidence="2" type="ORF">DQK32_18675</name>
</gene>
<dbReference type="EMBL" id="AAGVNP010000115">
    <property type="protein sequence ID" value="EBS4547889.1"/>
    <property type="molecule type" value="Genomic_DNA"/>
</dbReference>
<keyword evidence="1" id="KW-1133">Transmembrane helix</keyword>
<keyword evidence="1" id="KW-0472">Membrane</keyword>
<proteinExistence type="predicted"/>
<organism evidence="2">
    <name type="scientific">Salmonella newport</name>
    <dbReference type="NCBI Taxonomy" id="108619"/>
    <lineage>
        <taxon>Bacteria</taxon>
        <taxon>Pseudomonadati</taxon>
        <taxon>Pseudomonadota</taxon>
        <taxon>Gammaproteobacteria</taxon>
        <taxon>Enterobacterales</taxon>
        <taxon>Enterobacteriaceae</taxon>
        <taxon>Salmonella</taxon>
    </lineage>
</organism>
<comment type="caution">
    <text evidence="2">The sequence shown here is derived from an EMBL/GenBank/DDBJ whole genome shotgun (WGS) entry which is preliminary data.</text>
</comment>
<evidence type="ECO:0000256" key="1">
    <source>
        <dbReference type="SAM" id="Phobius"/>
    </source>
</evidence>
<evidence type="ECO:0000313" key="2">
    <source>
        <dbReference type="EMBL" id="EBS4547889.1"/>
    </source>
</evidence>
<dbReference type="Proteomes" id="UP000839885">
    <property type="component" value="Unassembled WGS sequence"/>
</dbReference>